<dbReference type="EC" id="2.5.1.31" evidence="2"/>
<dbReference type="GO" id="GO:0008360">
    <property type="term" value="P:regulation of cell shape"/>
    <property type="evidence" value="ECO:0007669"/>
    <property type="project" value="UniProtKB-KW"/>
</dbReference>
<protein>
    <recommendedName>
        <fullName evidence="2">Ditrans,polycis-undecaprenyl-diphosphate synthase ((2E,6E)-farnesyl-diphosphate specific)</fullName>
        <ecNumber evidence="2">2.5.1.31</ecNumber>
    </recommendedName>
    <alternativeName>
        <fullName evidence="2">Ditrans,polycis-undecaprenylcistransferase</fullName>
    </alternativeName>
    <alternativeName>
        <fullName evidence="2">Undecaprenyl diphosphate synthase</fullName>
        <shortName evidence="2">UDS</shortName>
    </alternativeName>
    <alternativeName>
        <fullName evidence="2">Undecaprenyl pyrophosphate synthase</fullName>
        <shortName evidence="2">UPP synthase</shortName>
    </alternativeName>
</protein>
<dbReference type="Pfam" id="PF01255">
    <property type="entry name" value="Prenyltransf"/>
    <property type="match status" value="1"/>
</dbReference>
<keyword evidence="2" id="KW-0133">Cell shape</keyword>
<feature type="binding site" evidence="2">
    <location>
        <position position="34"/>
    </location>
    <ligand>
        <name>substrate</name>
    </ligand>
</feature>
<dbReference type="GO" id="GO:0009252">
    <property type="term" value="P:peptidoglycan biosynthetic process"/>
    <property type="evidence" value="ECO:0007669"/>
    <property type="project" value="UniProtKB-UniRule"/>
</dbReference>
<dbReference type="Gene3D" id="3.40.1180.10">
    <property type="entry name" value="Decaprenyl diphosphate synthase-like"/>
    <property type="match status" value="1"/>
</dbReference>
<gene>
    <name evidence="2" type="primary">uppS</name>
    <name evidence="3" type="ORF">DKK79_02045</name>
</gene>
<dbReference type="InterPro" id="IPR018520">
    <property type="entry name" value="UPP_synth-like_CS"/>
</dbReference>
<dbReference type="AlphaFoldDB" id="A0A2V4E2V5"/>
<keyword evidence="1 2" id="KW-0808">Transferase</keyword>
<dbReference type="SUPFAM" id="SSF64005">
    <property type="entry name" value="Undecaprenyl diphosphate synthase"/>
    <property type="match status" value="1"/>
</dbReference>
<keyword evidence="2" id="KW-0479">Metal-binding</keyword>
<dbReference type="GO" id="GO:0008834">
    <property type="term" value="F:ditrans,polycis-undecaprenyl-diphosphate synthase [(2E,6E)-farnesyl-diphosphate specific] activity"/>
    <property type="evidence" value="ECO:0007669"/>
    <property type="project" value="UniProtKB-UniRule"/>
</dbReference>
<dbReference type="FunFam" id="3.40.1180.10:FF:000001">
    <property type="entry name" value="(2E,6E)-farnesyl-diphosphate-specific ditrans,polycis-undecaprenyl-diphosphate synthase"/>
    <property type="match status" value="1"/>
</dbReference>
<feature type="binding site" evidence="2">
    <location>
        <position position="26"/>
    </location>
    <ligand>
        <name>substrate</name>
    </ligand>
</feature>
<accession>A0A2V4E2V5</accession>
<keyword evidence="2" id="KW-0573">Peptidoglycan synthesis</keyword>
<dbReference type="EMBL" id="QGLP01000004">
    <property type="protein sequence ID" value="PXZ05491.1"/>
    <property type="molecule type" value="Genomic_DNA"/>
</dbReference>
<dbReference type="NCBIfam" id="TIGR00055">
    <property type="entry name" value="uppS"/>
    <property type="match status" value="1"/>
</dbReference>
<comment type="similarity">
    <text evidence="2">Belongs to the UPP synthase family.</text>
</comment>
<dbReference type="PROSITE" id="PS01066">
    <property type="entry name" value="UPP_SYNTHASE"/>
    <property type="match status" value="1"/>
</dbReference>
<sequence>MTRFYMTQQKYIPNHVAIIMDGNGRWAEQRNQLRASGHRAGLKTVRKIVAHAAKMGIKVLTLYAFSSENWKRPANEVSALISLFNYALNREIKNLNKNNVRLNIIGDISKFSQNLQNLIINAQRLTLNNTGLVLNIAANYGGRWDIVQSARKIATQVLNGKITPQDINEDYFASMTCMYTLPEVELIIRTGGEYRISNFLLWQSAYAELYFTNTLWPDFNQVSFDEAINIFNTRERRFGGVLNEELPC</sequence>
<feature type="binding site" evidence="2">
    <location>
        <position position="70"/>
    </location>
    <ligand>
        <name>substrate</name>
    </ligand>
</feature>
<feature type="binding site" evidence="2">
    <location>
        <position position="72"/>
    </location>
    <ligand>
        <name>substrate</name>
    </ligand>
</feature>
<reference evidence="3 4" key="1">
    <citation type="submission" date="2018-05" db="EMBL/GenBank/DDBJ databases">
        <title>Reference genomes for bee gut microbiota database.</title>
        <authorList>
            <person name="Ellegaard K.M."/>
        </authorList>
    </citation>
    <scope>NUCLEOTIDE SEQUENCE [LARGE SCALE GENOMIC DNA]</scope>
    <source>
        <strain evidence="3 4">ESL0177</strain>
    </source>
</reference>
<dbReference type="GO" id="GO:0005829">
    <property type="term" value="C:cytosol"/>
    <property type="evidence" value="ECO:0007669"/>
    <property type="project" value="TreeGrafter"/>
</dbReference>
<dbReference type="GO" id="GO:0071555">
    <property type="term" value="P:cell wall organization"/>
    <property type="evidence" value="ECO:0007669"/>
    <property type="project" value="UniProtKB-KW"/>
</dbReference>
<comment type="subunit">
    <text evidence="2">Homodimer.</text>
</comment>
<dbReference type="NCBIfam" id="NF011405">
    <property type="entry name" value="PRK14830.1"/>
    <property type="match status" value="1"/>
</dbReference>
<name>A0A2V4E2V5_9GAMM</name>
<feature type="binding site" evidence="2">
    <location>
        <position position="21"/>
    </location>
    <ligand>
        <name>Mg(2+)</name>
        <dbReference type="ChEBI" id="CHEBI:18420"/>
    </ligand>
</feature>
<feature type="binding site" evidence="2">
    <location>
        <begin position="66"/>
        <end position="68"/>
    </location>
    <ligand>
        <name>substrate</name>
    </ligand>
</feature>
<keyword evidence="2" id="KW-0460">Magnesium</keyword>
<feature type="binding site" evidence="2">
    <location>
        <position position="38"/>
    </location>
    <ligand>
        <name>substrate</name>
    </ligand>
</feature>
<keyword evidence="2" id="KW-0961">Cell wall biogenesis/degradation</keyword>
<feature type="active site" description="Proton acceptor" evidence="2">
    <location>
        <position position="69"/>
    </location>
</feature>
<comment type="cofactor">
    <cofactor evidence="2">
        <name>Mg(2+)</name>
        <dbReference type="ChEBI" id="CHEBI:18420"/>
    </cofactor>
    <text evidence="2">Binds 2 magnesium ions per subunit.</text>
</comment>
<evidence type="ECO:0000313" key="4">
    <source>
        <dbReference type="Proteomes" id="UP000247483"/>
    </source>
</evidence>
<dbReference type="GO" id="GO:0000287">
    <property type="term" value="F:magnesium ion binding"/>
    <property type="evidence" value="ECO:0007669"/>
    <property type="project" value="UniProtKB-UniRule"/>
</dbReference>
<evidence type="ECO:0000256" key="2">
    <source>
        <dbReference type="HAMAP-Rule" id="MF_01139"/>
    </source>
</evidence>
<comment type="caution">
    <text evidence="3">The sequence shown here is derived from an EMBL/GenBank/DDBJ whole genome shotgun (WGS) entry which is preliminary data.</text>
</comment>
<comment type="function">
    <text evidence="2">Catalyzes the sequential condensation of isopentenyl diphosphate (IPP) with (2E,6E)-farnesyl diphosphate (E,E-FPP) to yield (2Z,6Z,10Z,14Z,18Z,22Z,26Z,30Z,34E,38E)-undecaprenyl diphosphate (di-trans,octa-cis-UPP). UPP is the precursor of glycosyl carrier lipid in the biosynthesis of bacterial cell wall polysaccharide components such as peptidoglycan and lipopolysaccharide.</text>
</comment>
<dbReference type="Proteomes" id="UP000247483">
    <property type="component" value="Unassembled WGS sequence"/>
</dbReference>
<feature type="active site" evidence="2">
    <location>
        <position position="21"/>
    </location>
</feature>
<dbReference type="PANTHER" id="PTHR10291:SF0">
    <property type="entry name" value="DEHYDRODOLICHYL DIPHOSPHATE SYNTHASE 2"/>
    <property type="match status" value="1"/>
</dbReference>
<feature type="binding site" evidence="2">
    <location>
        <begin position="195"/>
        <end position="197"/>
    </location>
    <ligand>
        <name>substrate</name>
    </ligand>
</feature>
<proteinExistence type="inferred from homology"/>
<feature type="binding site" evidence="2">
    <location>
        <position position="189"/>
    </location>
    <ligand>
        <name>substrate</name>
    </ligand>
</feature>
<comment type="catalytic activity">
    <reaction evidence="2">
        <text>8 isopentenyl diphosphate + (2E,6E)-farnesyl diphosphate = di-trans,octa-cis-undecaprenyl diphosphate + 8 diphosphate</text>
        <dbReference type="Rhea" id="RHEA:27551"/>
        <dbReference type="ChEBI" id="CHEBI:33019"/>
        <dbReference type="ChEBI" id="CHEBI:58405"/>
        <dbReference type="ChEBI" id="CHEBI:128769"/>
        <dbReference type="ChEBI" id="CHEBI:175763"/>
        <dbReference type="EC" id="2.5.1.31"/>
    </reaction>
</comment>
<feature type="binding site" evidence="2">
    <location>
        <begin position="22"/>
        <end position="25"/>
    </location>
    <ligand>
        <name>substrate</name>
    </ligand>
</feature>
<organism evidence="3 4">
    <name type="scientific">Gilliamella apicola</name>
    <dbReference type="NCBI Taxonomy" id="1196095"/>
    <lineage>
        <taxon>Bacteria</taxon>
        <taxon>Pseudomonadati</taxon>
        <taxon>Pseudomonadota</taxon>
        <taxon>Gammaproteobacteria</taxon>
        <taxon>Orbales</taxon>
        <taxon>Orbaceae</taxon>
        <taxon>Gilliamella</taxon>
    </lineage>
</organism>
<dbReference type="HAMAP" id="MF_01139">
    <property type="entry name" value="ISPT"/>
    <property type="match status" value="1"/>
</dbReference>
<evidence type="ECO:0000313" key="3">
    <source>
        <dbReference type="EMBL" id="PXZ05491.1"/>
    </source>
</evidence>
<dbReference type="PANTHER" id="PTHR10291">
    <property type="entry name" value="DEHYDRODOLICHYL DIPHOSPHATE SYNTHASE FAMILY MEMBER"/>
    <property type="match status" value="1"/>
</dbReference>
<dbReference type="CDD" id="cd00475">
    <property type="entry name" value="Cis_IPPS"/>
    <property type="match status" value="1"/>
</dbReference>
<dbReference type="InterPro" id="IPR036424">
    <property type="entry name" value="UPP_synth-like_sf"/>
</dbReference>
<dbReference type="InterPro" id="IPR001441">
    <property type="entry name" value="UPP_synth-like"/>
</dbReference>
<evidence type="ECO:0000256" key="1">
    <source>
        <dbReference type="ARBA" id="ARBA00022679"/>
    </source>
</evidence>
<feature type="binding site" evidence="2">
    <location>
        <position position="208"/>
    </location>
    <ligand>
        <name>Mg(2+)</name>
        <dbReference type="ChEBI" id="CHEBI:18420"/>
    </ligand>
</feature>
<dbReference type="GO" id="GO:0016094">
    <property type="term" value="P:polyprenol biosynthetic process"/>
    <property type="evidence" value="ECO:0007669"/>
    <property type="project" value="TreeGrafter"/>
</dbReference>